<evidence type="ECO:0000313" key="1">
    <source>
        <dbReference type="EMBL" id="GHD37433.1"/>
    </source>
</evidence>
<dbReference type="EMBL" id="BMXL01000048">
    <property type="protein sequence ID" value="GHD37433.1"/>
    <property type="molecule type" value="Genomic_DNA"/>
</dbReference>
<comment type="caution">
    <text evidence="1">The sequence shown here is derived from an EMBL/GenBank/DDBJ whole genome shotgun (WGS) entry which is preliminary data.</text>
</comment>
<dbReference type="Pfam" id="PF00805">
    <property type="entry name" value="Pentapeptide"/>
    <property type="match status" value="1"/>
</dbReference>
<proteinExistence type="predicted"/>
<sequence>METATVHDVRVLLPDDEEDTHTTWPHNDTLAKETLSHAAYSGVDLAGHRWHNVKISRVVFTDCRFTGLTVNGAELADVLFRDCVFDYAHMARVRATSGVAFAGCRLVETVFEDCDLSGVAMDGCRLDGAQFDGTRMDGGDLRGSTTEGVGGVLSLRGVTLNADQIPSLMSGVASELGWRIDP</sequence>
<dbReference type="AlphaFoldDB" id="A0A918XM85"/>
<dbReference type="Proteomes" id="UP000654947">
    <property type="component" value="Unassembled WGS sequence"/>
</dbReference>
<evidence type="ECO:0008006" key="3">
    <source>
        <dbReference type="Google" id="ProtNLM"/>
    </source>
</evidence>
<name>A0A918XM85_9ACTN</name>
<accession>A0A918XM85</accession>
<organism evidence="1 2">
    <name type="scientific">Nocardiopsis kunsanensis</name>
    <dbReference type="NCBI Taxonomy" id="141693"/>
    <lineage>
        <taxon>Bacteria</taxon>
        <taxon>Bacillati</taxon>
        <taxon>Actinomycetota</taxon>
        <taxon>Actinomycetes</taxon>
        <taxon>Streptosporangiales</taxon>
        <taxon>Nocardiopsidaceae</taxon>
        <taxon>Nocardiopsis</taxon>
    </lineage>
</organism>
<dbReference type="RefSeq" id="WP_193518730.1">
    <property type="nucleotide sequence ID" value="NZ_BMXL01000048.1"/>
</dbReference>
<dbReference type="Gene3D" id="2.160.20.80">
    <property type="entry name" value="E3 ubiquitin-protein ligase SopA"/>
    <property type="match status" value="1"/>
</dbReference>
<keyword evidence="2" id="KW-1185">Reference proteome</keyword>
<reference evidence="1 2" key="1">
    <citation type="journal article" date="2014" name="Int. J. Syst. Evol. Microbiol.">
        <title>Complete genome sequence of Corynebacterium casei LMG S-19264T (=DSM 44701T), isolated from a smear-ripened cheese.</title>
        <authorList>
            <consortium name="US DOE Joint Genome Institute (JGI-PGF)"/>
            <person name="Walter F."/>
            <person name="Albersmeier A."/>
            <person name="Kalinowski J."/>
            <person name="Ruckert C."/>
        </authorList>
    </citation>
    <scope>NUCLEOTIDE SEQUENCE [LARGE SCALE GENOMIC DNA]</scope>
    <source>
        <strain evidence="1 2">KCTC 19473</strain>
    </source>
</reference>
<protein>
    <recommendedName>
        <fullName evidence="3">Pentapeptide repeat-containing protein</fullName>
    </recommendedName>
</protein>
<dbReference type="InterPro" id="IPR001646">
    <property type="entry name" value="5peptide_repeat"/>
</dbReference>
<evidence type="ECO:0000313" key="2">
    <source>
        <dbReference type="Proteomes" id="UP000654947"/>
    </source>
</evidence>
<dbReference type="SUPFAM" id="SSF141571">
    <property type="entry name" value="Pentapeptide repeat-like"/>
    <property type="match status" value="1"/>
</dbReference>
<gene>
    <name evidence="1" type="ORF">GCM10007147_45470</name>
</gene>